<dbReference type="AlphaFoldDB" id="A0A8X6QYF3"/>
<keyword evidence="2" id="KW-1185">Reference proteome</keyword>
<evidence type="ECO:0000313" key="1">
    <source>
        <dbReference type="EMBL" id="GFU43356.1"/>
    </source>
</evidence>
<proteinExistence type="predicted"/>
<reference evidence="1" key="1">
    <citation type="submission" date="2020-08" db="EMBL/GenBank/DDBJ databases">
        <title>Multicomponent nature underlies the extraordinary mechanical properties of spider dragline silk.</title>
        <authorList>
            <person name="Kono N."/>
            <person name="Nakamura H."/>
            <person name="Mori M."/>
            <person name="Yoshida Y."/>
            <person name="Ohtoshi R."/>
            <person name="Malay A.D."/>
            <person name="Moran D.A.P."/>
            <person name="Tomita M."/>
            <person name="Numata K."/>
            <person name="Arakawa K."/>
        </authorList>
    </citation>
    <scope>NUCLEOTIDE SEQUENCE</scope>
</reference>
<sequence length="112" mass="13065">MLQFYPQGLAISISHTHKRAKKTRNPSCKLNPRSFKLRKLSNPATSPALMCRYKPFSLLPNYWSRLASPEPSRKNSPDLPHLHLVSIFQAFLRRKSVRLLALMNDLTMKIWY</sequence>
<evidence type="ECO:0000313" key="2">
    <source>
        <dbReference type="Proteomes" id="UP000887013"/>
    </source>
</evidence>
<protein>
    <submittedName>
        <fullName evidence="1">Uncharacterized protein</fullName>
    </submittedName>
</protein>
<name>A0A8X6QYF3_NEPPI</name>
<gene>
    <name evidence="1" type="ORF">NPIL_153991</name>
</gene>
<comment type="caution">
    <text evidence="1">The sequence shown here is derived from an EMBL/GenBank/DDBJ whole genome shotgun (WGS) entry which is preliminary data.</text>
</comment>
<dbReference type="EMBL" id="BMAW01036276">
    <property type="protein sequence ID" value="GFU43356.1"/>
    <property type="molecule type" value="Genomic_DNA"/>
</dbReference>
<dbReference type="Proteomes" id="UP000887013">
    <property type="component" value="Unassembled WGS sequence"/>
</dbReference>
<accession>A0A8X6QYF3</accession>
<organism evidence="1 2">
    <name type="scientific">Nephila pilipes</name>
    <name type="common">Giant wood spider</name>
    <name type="synonym">Nephila maculata</name>
    <dbReference type="NCBI Taxonomy" id="299642"/>
    <lineage>
        <taxon>Eukaryota</taxon>
        <taxon>Metazoa</taxon>
        <taxon>Ecdysozoa</taxon>
        <taxon>Arthropoda</taxon>
        <taxon>Chelicerata</taxon>
        <taxon>Arachnida</taxon>
        <taxon>Araneae</taxon>
        <taxon>Araneomorphae</taxon>
        <taxon>Entelegynae</taxon>
        <taxon>Araneoidea</taxon>
        <taxon>Nephilidae</taxon>
        <taxon>Nephila</taxon>
    </lineage>
</organism>